<sequence>MGFQIAIDGPAASGKSTVARLLAEKLGFDHLNTGATYRAVAVYLHEKGLSPSSAEEEIENALKNLKIDYVNGRVYINGKDYTEKIQSPEAGVLASNFARLEVVRRHLVRIQREICDDKNIVVEGRDIGTVVLPNAHLKIFLTASLEARVERKLKEYQKRGLKVTKEEVERELISRDEQDSKRNVAPLKPAEDAVIIDTTSMSVEEVLDRILKLVRERMNT</sequence>
<evidence type="ECO:0000256" key="4">
    <source>
        <dbReference type="ARBA" id="ARBA00022741"/>
    </source>
</evidence>
<evidence type="ECO:0000256" key="9">
    <source>
        <dbReference type="HAMAP-Rule" id="MF_00238"/>
    </source>
</evidence>
<dbReference type="InterPro" id="IPR011994">
    <property type="entry name" value="Cytidylate_kinase_dom"/>
</dbReference>
<evidence type="ECO:0000256" key="2">
    <source>
        <dbReference type="ARBA" id="ARBA00022490"/>
    </source>
</evidence>
<dbReference type="EC" id="2.7.4.25" evidence="9"/>
<dbReference type="AlphaFoldDB" id="A0A124FFW4"/>
<evidence type="ECO:0000256" key="6">
    <source>
        <dbReference type="ARBA" id="ARBA00022840"/>
    </source>
</evidence>
<comment type="catalytic activity">
    <reaction evidence="8 9">
        <text>CMP + ATP = CDP + ADP</text>
        <dbReference type="Rhea" id="RHEA:11600"/>
        <dbReference type="ChEBI" id="CHEBI:30616"/>
        <dbReference type="ChEBI" id="CHEBI:58069"/>
        <dbReference type="ChEBI" id="CHEBI:60377"/>
        <dbReference type="ChEBI" id="CHEBI:456216"/>
        <dbReference type="EC" id="2.7.4.25"/>
    </reaction>
</comment>
<dbReference type="Proteomes" id="UP000058636">
    <property type="component" value="Unassembled WGS sequence"/>
</dbReference>
<dbReference type="PANTHER" id="PTHR21299">
    <property type="entry name" value="CYTIDYLATE KINASE/PANTOATE-BETA-ALANINE LIGASE"/>
    <property type="match status" value="1"/>
</dbReference>
<dbReference type="GO" id="GO:0036431">
    <property type="term" value="F:dCMP kinase activity"/>
    <property type="evidence" value="ECO:0007669"/>
    <property type="project" value="InterPro"/>
</dbReference>
<evidence type="ECO:0000256" key="8">
    <source>
        <dbReference type="ARBA" id="ARBA00048478"/>
    </source>
</evidence>
<feature type="binding site" evidence="9">
    <location>
        <begin position="9"/>
        <end position="17"/>
    </location>
    <ligand>
        <name>ATP</name>
        <dbReference type="ChEBI" id="CHEBI:30616"/>
    </ligand>
</feature>
<dbReference type="Pfam" id="PF02224">
    <property type="entry name" value="Cytidylate_kin"/>
    <property type="match status" value="1"/>
</dbReference>
<dbReference type="EMBL" id="LGFG01000098">
    <property type="protein sequence ID" value="KUK22750.1"/>
    <property type="molecule type" value="Genomic_DNA"/>
</dbReference>
<evidence type="ECO:0000256" key="5">
    <source>
        <dbReference type="ARBA" id="ARBA00022777"/>
    </source>
</evidence>
<dbReference type="PATRIC" id="fig|93930.3.peg.162"/>
<organism evidence="11 12">
    <name type="scientific">Thermotoga petrophila</name>
    <dbReference type="NCBI Taxonomy" id="93929"/>
    <lineage>
        <taxon>Bacteria</taxon>
        <taxon>Thermotogati</taxon>
        <taxon>Thermotogota</taxon>
        <taxon>Thermotogae</taxon>
        <taxon>Thermotogales</taxon>
        <taxon>Thermotogaceae</taxon>
        <taxon>Thermotoga</taxon>
    </lineage>
</organism>
<keyword evidence="4 9" id="KW-0547">Nucleotide-binding</keyword>
<keyword evidence="2 9" id="KW-0963">Cytoplasm</keyword>
<keyword evidence="5 9" id="KW-0418">Kinase</keyword>
<dbReference type="PANTHER" id="PTHR21299:SF2">
    <property type="entry name" value="CYTIDYLATE KINASE"/>
    <property type="match status" value="1"/>
</dbReference>
<feature type="domain" description="Cytidylate kinase" evidence="10">
    <location>
        <begin position="5"/>
        <end position="215"/>
    </location>
</feature>
<dbReference type="HAMAP" id="MF_00238">
    <property type="entry name" value="Cytidyl_kinase_type1"/>
    <property type="match status" value="1"/>
</dbReference>
<dbReference type="SMR" id="A0A124FFW4"/>
<dbReference type="GO" id="GO:0015949">
    <property type="term" value="P:nucleobase-containing small molecule interconversion"/>
    <property type="evidence" value="ECO:0007669"/>
    <property type="project" value="TreeGrafter"/>
</dbReference>
<comment type="subcellular location">
    <subcellularLocation>
        <location evidence="9">Cytoplasm</location>
    </subcellularLocation>
</comment>
<comment type="catalytic activity">
    <reaction evidence="7 9">
        <text>dCMP + ATP = dCDP + ADP</text>
        <dbReference type="Rhea" id="RHEA:25094"/>
        <dbReference type="ChEBI" id="CHEBI:30616"/>
        <dbReference type="ChEBI" id="CHEBI:57566"/>
        <dbReference type="ChEBI" id="CHEBI:58593"/>
        <dbReference type="ChEBI" id="CHEBI:456216"/>
        <dbReference type="EC" id="2.7.4.25"/>
    </reaction>
</comment>
<comment type="caution">
    <text evidence="11">The sequence shown here is derived from an EMBL/GenBank/DDBJ whole genome shotgun (WGS) entry which is preliminary data.</text>
</comment>
<name>A0A124FFW4_9THEM</name>
<dbReference type="SUPFAM" id="SSF52540">
    <property type="entry name" value="P-loop containing nucleoside triphosphate hydrolases"/>
    <property type="match status" value="1"/>
</dbReference>
<dbReference type="GO" id="GO:0006220">
    <property type="term" value="P:pyrimidine nucleotide metabolic process"/>
    <property type="evidence" value="ECO:0007669"/>
    <property type="project" value="UniProtKB-UniRule"/>
</dbReference>
<evidence type="ECO:0000256" key="7">
    <source>
        <dbReference type="ARBA" id="ARBA00047615"/>
    </source>
</evidence>
<comment type="similarity">
    <text evidence="1 9">Belongs to the cytidylate kinase family. Type 1 subfamily.</text>
</comment>
<evidence type="ECO:0000313" key="12">
    <source>
        <dbReference type="Proteomes" id="UP000058636"/>
    </source>
</evidence>
<dbReference type="CDD" id="cd02020">
    <property type="entry name" value="CMPK"/>
    <property type="match status" value="1"/>
</dbReference>
<dbReference type="FunFam" id="3.40.50.300:FF:002458">
    <property type="entry name" value="Cytidylate kinase"/>
    <property type="match status" value="1"/>
</dbReference>
<accession>A0A124FFW4</accession>
<keyword evidence="6 9" id="KW-0067">ATP-binding</keyword>
<evidence type="ECO:0000256" key="3">
    <source>
        <dbReference type="ARBA" id="ARBA00022679"/>
    </source>
</evidence>
<dbReference type="InterPro" id="IPR003136">
    <property type="entry name" value="Cytidylate_kin"/>
</dbReference>
<evidence type="ECO:0000313" key="11">
    <source>
        <dbReference type="EMBL" id="KUK22750.1"/>
    </source>
</evidence>
<proteinExistence type="inferred from homology"/>
<keyword evidence="3 9" id="KW-0808">Transferase</keyword>
<gene>
    <name evidence="9" type="primary">cmk</name>
    <name evidence="11" type="ORF">XD57_1150</name>
</gene>
<dbReference type="Gene3D" id="3.40.50.300">
    <property type="entry name" value="P-loop containing nucleotide triphosphate hydrolases"/>
    <property type="match status" value="1"/>
</dbReference>
<dbReference type="NCBIfam" id="TIGR00017">
    <property type="entry name" value="cmk"/>
    <property type="match status" value="1"/>
</dbReference>
<dbReference type="InterPro" id="IPR027417">
    <property type="entry name" value="P-loop_NTPase"/>
</dbReference>
<dbReference type="GO" id="GO:0005829">
    <property type="term" value="C:cytosol"/>
    <property type="evidence" value="ECO:0007669"/>
    <property type="project" value="TreeGrafter"/>
</dbReference>
<evidence type="ECO:0000256" key="1">
    <source>
        <dbReference type="ARBA" id="ARBA00009427"/>
    </source>
</evidence>
<reference evidence="11 12" key="1">
    <citation type="journal article" date="2015" name="MBio">
        <title>Genome-Resolved Metagenomic Analysis Reveals Roles for Candidate Phyla and Other Microbial Community Members in Biogeochemical Transformations in Oil Reservoirs.</title>
        <authorList>
            <person name="Hu P."/>
            <person name="Tom L."/>
            <person name="Singh A."/>
            <person name="Thomas B.C."/>
            <person name="Baker B.J."/>
            <person name="Piceno Y.M."/>
            <person name="Andersen G.L."/>
            <person name="Banfield J.F."/>
        </authorList>
    </citation>
    <scope>NUCLEOTIDE SEQUENCE [LARGE SCALE GENOMIC DNA]</scope>
    <source>
        <strain evidence="11">46_26</strain>
    </source>
</reference>
<protein>
    <recommendedName>
        <fullName evidence="9">Cytidylate kinase</fullName>
        <shortName evidence="9">CK</shortName>
        <ecNumber evidence="9">2.7.4.25</ecNumber>
    </recommendedName>
    <alternativeName>
        <fullName evidence="9">Cytidine monophosphate kinase</fullName>
        <shortName evidence="9">CMP kinase</shortName>
    </alternativeName>
</protein>
<evidence type="ECO:0000259" key="10">
    <source>
        <dbReference type="Pfam" id="PF02224"/>
    </source>
</evidence>
<dbReference type="GO" id="GO:0005524">
    <property type="term" value="F:ATP binding"/>
    <property type="evidence" value="ECO:0007669"/>
    <property type="project" value="UniProtKB-UniRule"/>
</dbReference>